<proteinExistence type="predicted"/>
<accession>A0A1D7TZQ4</accession>
<evidence type="ECO:0000313" key="2">
    <source>
        <dbReference type="Proteomes" id="UP000094969"/>
    </source>
</evidence>
<dbReference type="EMBL" id="CP017147">
    <property type="protein sequence ID" value="AOO80598.1"/>
    <property type="molecule type" value="Genomic_DNA"/>
</dbReference>
<organism evidence="1 2">
    <name type="scientific">Bosea vaviloviae</name>
    <dbReference type="NCBI Taxonomy" id="1526658"/>
    <lineage>
        <taxon>Bacteria</taxon>
        <taxon>Pseudomonadati</taxon>
        <taxon>Pseudomonadota</taxon>
        <taxon>Alphaproteobacteria</taxon>
        <taxon>Hyphomicrobiales</taxon>
        <taxon>Boseaceae</taxon>
        <taxon>Bosea</taxon>
    </lineage>
</organism>
<protein>
    <submittedName>
        <fullName evidence="1">Uncharacterized protein</fullName>
    </submittedName>
</protein>
<reference evidence="1 2" key="1">
    <citation type="journal article" date="2015" name="Antonie Van Leeuwenhoek">
        <title>Bosea vaviloviae sp. nov., a new species of slow-growing rhizobia isolated from nodules of the relict species Vavilovia formosa (Stev.) Fed.</title>
        <authorList>
            <person name="Safronova V.I."/>
            <person name="Kuznetsova I.G."/>
            <person name="Sazanova A.L."/>
            <person name="Kimeklis A.K."/>
            <person name="Belimov A.A."/>
            <person name="Andronov E.E."/>
            <person name="Pinaev A.G."/>
            <person name="Chizhevskaya E.P."/>
            <person name="Pukhaev A.R."/>
            <person name="Popov K.P."/>
            <person name="Willems A."/>
            <person name="Tikhonovich I.A."/>
        </authorList>
    </citation>
    <scope>NUCLEOTIDE SEQUENCE [LARGE SCALE GENOMIC DNA]</scope>
    <source>
        <strain evidence="1 2">Vaf18</strain>
    </source>
</reference>
<evidence type="ECO:0000313" key="1">
    <source>
        <dbReference type="EMBL" id="AOO80598.1"/>
    </source>
</evidence>
<name>A0A1D7TZQ4_9HYPH</name>
<dbReference type="KEGG" id="bvv:BHK69_09095"/>
<keyword evidence="2" id="KW-1185">Reference proteome</keyword>
<dbReference type="Proteomes" id="UP000094969">
    <property type="component" value="Chromosome"/>
</dbReference>
<sequence length="92" mass="10242">MAGTGRAQRRCNAAAFSPGVLAVDQDRIVRIARAMCRAARMDPDKPLAIQAIREEMRFAQTDAEASPLPAWRYFQPEAAAFVARHRLRTETA</sequence>
<dbReference type="AlphaFoldDB" id="A0A1D7TZQ4"/>
<gene>
    <name evidence="1" type="ORF">BHK69_09095</name>
</gene>